<organism evidence="2">
    <name type="scientific">marine metagenome</name>
    <dbReference type="NCBI Taxonomy" id="408172"/>
    <lineage>
        <taxon>unclassified sequences</taxon>
        <taxon>metagenomes</taxon>
        <taxon>ecological metagenomes</taxon>
    </lineage>
</organism>
<sequence length="62" mass="7266">MWLVLARSECGWNFKHICGAFRLWMELVLSICVWMAPLMFSAGSIAFACLLFSLFYRVWLKT</sequence>
<reference evidence="2" key="1">
    <citation type="submission" date="2018-05" db="EMBL/GenBank/DDBJ databases">
        <authorList>
            <person name="Lanie J.A."/>
            <person name="Ng W.-L."/>
            <person name="Kazmierczak K.M."/>
            <person name="Andrzejewski T.M."/>
            <person name="Davidsen T.M."/>
            <person name="Wayne K.J."/>
            <person name="Tettelin H."/>
            <person name="Glass J.I."/>
            <person name="Rusch D."/>
            <person name="Podicherti R."/>
            <person name="Tsui H.-C.T."/>
            <person name="Winkler M.E."/>
        </authorList>
    </citation>
    <scope>NUCLEOTIDE SEQUENCE</scope>
</reference>
<accession>A0A382NS66</accession>
<keyword evidence="1" id="KW-0472">Membrane</keyword>
<protein>
    <submittedName>
        <fullName evidence="2">Uncharacterized protein</fullName>
    </submittedName>
</protein>
<name>A0A382NS66_9ZZZZ</name>
<evidence type="ECO:0000313" key="2">
    <source>
        <dbReference type="EMBL" id="SVC63217.1"/>
    </source>
</evidence>
<feature type="transmembrane region" description="Helical" evidence="1">
    <location>
        <begin position="34"/>
        <end position="56"/>
    </location>
</feature>
<dbReference type="EMBL" id="UINC01101967">
    <property type="protein sequence ID" value="SVC63217.1"/>
    <property type="molecule type" value="Genomic_DNA"/>
</dbReference>
<gene>
    <name evidence="2" type="ORF">METZ01_LOCUS316071</name>
</gene>
<dbReference type="AlphaFoldDB" id="A0A382NS66"/>
<proteinExistence type="predicted"/>
<keyword evidence="1" id="KW-1133">Transmembrane helix</keyword>
<keyword evidence="1" id="KW-0812">Transmembrane</keyword>
<evidence type="ECO:0000256" key="1">
    <source>
        <dbReference type="SAM" id="Phobius"/>
    </source>
</evidence>